<sequence>MLEQSIAVQGQETAKQIIEQNQSLLEGCCLIGSHIRSSSGERTLPNAQVQVDGQHVSSNHVKGSKIQWFPRKKLSITSKYTQRLSRLFSSVGVRYGDMTIVPKEKLDELQPKIEEIKQNWEEDVNDLVNNFDAIMQDYIDDNPNIAELIKKYALDKEAFHRSFQLTYLKPLAIQPLFEDDVKEMESTVALTLWEEVAKEGQNIYKTSWFKDKRPVNRVSQAVRNPLKRLMNKMLSLGFLDEGVKEITRTFREVFKQLPSNGYIEGHDFQQLTDFIHVVSDINKLRLHAEGASQFQYEAPVEEVEIESVEAVNQELPVESNQVTSAPVIQTPPIVKPKVESSQLGFGIGF</sequence>
<dbReference type="EMBL" id="JACHHU010000010">
    <property type="protein sequence ID" value="MBB6543119.1"/>
    <property type="molecule type" value="Genomic_DNA"/>
</dbReference>
<dbReference type="AlphaFoldDB" id="A0A7X0TTH1"/>
<evidence type="ECO:0000313" key="2">
    <source>
        <dbReference type="Proteomes" id="UP000537141"/>
    </source>
</evidence>
<organism evidence="1 2">
    <name type="scientific">Thalassotalea piscium</name>
    <dbReference type="NCBI Taxonomy" id="1230533"/>
    <lineage>
        <taxon>Bacteria</taxon>
        <taxon>Pseudomonadati</taxon>
        <taxon>Pseudomonadota</taxon>
        <taxon>Gammaproteobacteria</taxon>
        <taxon>Alteromonadales</taxon>
        <taxon>Colwelliaceae</taxon>
        <taxon>Thalassotalea</taxon>
    </lineage>
</organism>
<gene>
    <name evidence="1" type="ORF">HNQ55_001626</name>
</gene>
<evidence type="ECO:0008006" key="3">
    <source>
        <dbReference type="Google" id="ProtNLM"/>
    </source>
</evidence>
<dbReference type="Pfam" id="PF11348">
    <property type="entry name" value="DUF3150"/>
    <property type="match status" value="1"/>
</dbReference>
<evidence type="ECO:0000313" key="1">
    <source>
        <dbReference type="EMBL" id="MBB6543119.1"/>
    </source>
</evidence>
<accession>A0A7X0TTH1</accession>
<dbReference type="RefSeq" id="WP_184423918.1">
    <property type="nucleotide sequence ID" value="NZ_BAABLB010000028.1"/>
</dbReference>
<dbReference type="InterPro" id="IPR021496">
    <property type="entry name" value="DUF3150"/>
</dbReference>
<comment type="caution">
    <text evidence="1">The sequence shown here is derived from an EMBL/GenBank/DDBJ whole genome shotgun (WGS) entry which is preliminary data.</text>
</comment>
<dbReference type="Proteomes" id="UP000537141">
    <property type="component" value="Unassembled WGS sequence"/>
</dbReference>
<keyword evidence="2" id="KW-1185">Reference proteome</keyword>
<proteinExistence type="predicted"/>
<reference evidence="1 2" key="1">
    <citation type="submission" date="2020-08" db="EMBL/GenBank/DDBJ databases">
        <title>Genomic Encyclopedia of Type Strains, Phase IV (KMG-IV): sequencing the most valuable type-strain genomes for metagenomic binning, comparative biology and taxonomic classification.</title>
        <authorList>
            <person name="Goeker M."/>
        </authorList>
    </citation>
    <scope>NUCLEOTIDE SEQUENCE [LARGE SCALE GENOMIC DNA]</scope>
    <source>
        <strain evidence="1 2">DSM 26287</strain>
    </source>
</reference>
<protein>
    <recommendedName>
        <fullName evidence="3">DUF3150 domain-containing protein</fullName>
    </recommendedName>
</protein>
<name>A0A7X0TTH1_9GAMM</name>